<dbReference type="GO" id="GO:0003677">
    <property type="term" value="F:DNA binding"/>
    <property type="evidence" value="ECO:0007669"/>
    <property type="project" value="UniProtKB-KW"/>
</dbReference>
<accession>A0A221MHD7</accession>
<proteinExistence type="predicted"/>
<dbReference type="InterPro" id="IPR010095">
    <property type="entry name" value="Cas12f1-like_TNB"/>
</dbReference>
<evidence type="ECO:0000259" key="2">
    <source>
        <dbReference type="Pfam" id="PF07282"/>
    </source>
</evidence>
<keyword evidence="1" id="KW-0238">DNA-binding</keyword>
<dbReference type="AlphaFoldDB" id="A0A221MHD7"/>
<dbReference type="EMBL" id="CP022437">
    <property type="protein sequence ID" value="ASN07067.1"/>
    <property type="molecule type" value="Genomic_DNA"/>
</dbReference>
<keyword evidence="4" id="KW-1185">Reference proteome</keyword>
<sequence>MEDLKIKNMVKNRHLAKSIHDAGWGAFRRMLTYKCNRNGGKLVKVKPHFTSQDCSNCHHRVKKSLSVRTHVCKHCGTVLDRDHNAAINIEKVGLNQLGLTPTA</sequence>
<dbReference type="Pfam" id="PF07282">
    <property type="entry name" value="Cas12f1-like_TNB"/>
    <property type="match status" value="1"/>
</dbReference>
<dbReference type="Proteomes" id="UP000204391">
    <property type="component" value="Chromosome"/>
</dbReference>
<gene>
    <name evidence="3" type="ORF">CFK40_19630</name>
</gene>
<feature type="domain" description="Cas12f1-like TNB" evidence="2">
    <location>
        <begin position="24"/>
        <end position="89"/>
    </location>
</feature>
<dbReference type="NCBIfam" id="TIGR01766">
    <property type="entry name" value="IS200/IS605 family accessory protein TnpB-like domain"/>
    <property type="match status" value="1"/>
</dbReference>
<name>A0A221MHD7_9BACI</name>
<dbReference type="NCBIfam" id="NF040570">
    <property type="entry name" value="guided_TnpB"/>
    <property type="match status" value="1"/>
</dbReference>
<evidence type="ECO:0000313" key="4">
    <source>
        <dbReference type="Proteomes" id="UP000204391"/>
    </source>
</evidence>
<protein>
    <submittedName>
        <fullName evidence="3">Transposase</fullName>
    </submittedName>
</protein>
<evidence type="ECO:0000256" key="1">
    <source>
        <dbReference type="ARBA" id="ARBA00023125"/>
    </source>
</evidence>
<evidence type="ECO:0000313" key="3">
    <source>
        <dbReference type="EMBL" id="ASN07067.1"/>
    </source>
</evidence>
<dbReference type="KEGG" id="vne:CFK40_19630"/>
<organism evidence="3 4">
    <name type="scientific">Virgibacillus necropolis</name>
    <dbReference type="NCBI Taxonomy" id="163877"/>
    <lineage>
        <taxon>Bacteria</taxon>
        <taxon>Bacillati</taxon>
        <taxon>Bacillota</taxon>
        <taxon>Bacilli</taxon>
        <taxon>Bacillales</taxon>
        <taxon>Bacillaceae</taxon>
        <taxon>Virgibacillus</taxon>
    </lineage>
</organism>
<reference evidence="3 4" key="1">
    <citation type="journal article" date="2003" name="Int. J. Syst. Evol. Microbiol.">
        <title>Virgibacillus carmonensis sp. nov., Virgibacillus necropolis sp. nov. and Virgibacillus picturae sp. nov., three novel species isolated from deteriorated mural paintings, transfer of the species of the genus salibacillus to Virgibacillus, as Virgibacillus marismortui comb. nov. and Virgibacillus salexigens comb. nov., and emended description of the genus Virgibacillus.</title>
        <authorList>
            <person name="Heyrman J."/>
            <person name="Logan N.A."/>
            <person name="Busse H.J."/>
            <person name="Balcaen A."/>
            <person name="Lebbe L."/>
            <person name="Rodriguez-Diaz M."/>
            <person name="Swings J."/>
            <person name="De Vos P."/>
        </authorList>
    </citation>
    <scope>NUCLEOTIDE SEQUENCE [LARGE SCALE GENOMIC DNA]</scope>
    <source>
        <strain evidence="3 4">LMG 19488</strain>
    </source>
</reference>